<dbReference type="Proteomes" id="UP000681356">
    <property type="component" value="Unassembled WGS sequence"/>
</dbReference>
<keyword evidence="2 4" id="KW-0472">Membrane</keyword>
<proteinExistence type="predicted"/>
<evidence type="ECO:0000256" key="1">
    <source>
        <dbReference type="ARBA" id="ARBA00004442"/>
    </source>
</evidence>
<dbReference type="PRINTS" id="PR01021">
    <property type="entry name" value="OMPADOMAIN"/>
</dbReference>
<dbReference type="PANTHER" id="PTHR30329:SF21">
    <property type="entry name" value="LIPOPROTEIN YIAD-RELATED"/>
    <property type="match status" value="1"/>
</dbReference>
<dbReference type="SUPFAM" id="SSF103088">
    <property type="entry name" value="OmpA-like"/>
    <property type="match status" value="1"/>
</dbReference>
<evidence type="ECO:0000259" key="5">
    <source>
        <dbReference type="PROSITE" id="PS51123"/>
    </source>
</evidence>
<dbReference type="GO" id="GO:0009279">
    <property type="term" value="C:cell outer membrane"/>
    <property type="evidence" value="ECO:0007669"/>
    <property type="project" value="UniProtKB-SubCell"/>
</dbReference>
<reference evidence="6" key="1">
    <citation type="submission" date="2021-04" db="EMBL/GenBank/DDBJ databases">
        <authorList>
            <person name="Yoon J."/>
        </authorList>
    </citation>
    <scope>NUCLEOTIDE SEQUENCE</scope>
    <source>
        <strain evidence="6">KMU-90</strain>
    </source>
</reference>
<protein>
    <submittedName>
        <fullName evidence="6">OmpA family protein</fullName>
    </submittedName>
</protein>
<dbReference type="InterPro" id="IPR050330">
    <property type="entry name" value="Bact_OuterMem_StrucFunc"/>
</dbReference>
<dbReference type="InterPro" id="IPR006665">
    <property type="entry name" value="OmpA-like"/>
</dbReference>
<dbReference type="CDD" id="cd07185">
    <property type="entry name" value="OmpA_C-like"/>
    <property type="match status" value="1"/>
</dbReference>
<comment type="subcellular location">
    <subcellularLocation>
        <location evidence="1">Cell outer membrane</location>
    </subcellularLocation>
</comment>
<evidence type="ECO:0000256" key="4">
    <source>
        <dbReference type="PROSITE-ProRule" id="PRU00473"/>
    </source>
</evidence>
<evidence type="ECO:0000256" key="3">
    <source>
        <dbReference type="ARBA" id="ARBA00023237"/>
    </source>
</evidence>
<dbReference type="Pfam" id="PF00691">
    <property type="entry name" value="OmpA"/>
    <property type="match status" value="1"/>
</dbReference>
<accession>A0A8J8BA94</accession>
<feature type="domain" description="OmpA-like" evidence="5">
    <location>
        <begin position="69"/>
        <end position="205"/>
    </location>
</feature>
<sequence>MRGRTMIRITIATAGLALLGACGVVSNDPIQGQFWREAGSLVDTGDFGNATMNNHQYQTGEKKFAYDLAQRFASEVLTTVNFAFNSDALDAGAQDTLREQANWIRQFPELRFRVYGHTDKVGSDAYNRSLGLRRAHAVVNFIVSQGVSRERLEAVVSYGETQPLIVTEGRERRNRRTVTEVSGWVGRHPTVLDGRYADVVYREYVNSAQPATGLSGISGNNLSLESGLTGGGGGGGAGAAQAGL</sequence>
<keyword evidence="3" id="KW-0998">Cell outer membrane</keyword>
<name>A0A8J8BA94_9RHOB</name>
<dbReference type="InterPro" id="IPR036737">
    <property type="entry name" value="OmpA-like_sf"/>
</dbReference>
<comment type="caution">
    <text evidence="6">The sequence shown here is derived from an EMBL/GenBank/DDBJ whole genome shotgun (WGS) entry which is preliminary data.</text>
</comment>
<dbReference type="EMBL" id="JAGTUU010000011">
    <property type="protein sequence ID" value="MBS0126679.1"/>
    <property type="molecule type" value="Genomic_DNA"/>
</dbReference>
<dbReference type="PROSITE" id="PS51257">
    <property type="entry name" value="PROKAR_LIPOPROTEIN"/>
    <property type="match status" value="1"/>
</dbReference>
<evidence type="ECO:0000256" key="2">
    <source>
        <dbReference type="ARBA" id="ARBA00023136"/>
    </source>
</evidence>
<dbReference type="PROSITE" id="PS51123">
    <property type="entry name" value="OMPA_2"/>
    <property type="match status" value="1"/>
</dbReference>
<dbReference type="Gene3D" id="3.30.1330.60">
    <property type="entry name" value="OmpA-like domain"/>
    <property type="match status" value="1"/>
</dbReference>
<dbReference type="InterPro" id="IPR006664">
    <property type="entry name" value="OMP_bac"/>
</dbReference>
<evidence type="ECO:0000313" key="7">
    <source>
        <dbReference type="Proteomes" id="UP000681356"/>
    </source>
</evidence>
<gene>
    <name evidence="6" type="ORF">KB874_21595</name>
</gene>
<evidence type="ECO:0000313" key="6">
    <source>
        <dbReference type="EMBL" id="MBS0126679.1"/>
    </source>
</evidence>
<dbReference type="AlphaFoldDB" id="A0A8J8BA94"/>
<dbReference type="PANTHER" id="PTHR30329">
    <property type="entry name" value="STATOR ELEMENT OF FLAGELLAR MOTOR COMPLEX"/>
    <property type="match status" value="1"/>
</dbReference>
<keyword evidence="7" id="KW-1185">Reference proteome</keyword>
<organism evidence="6 7">
    <name type="scientific">Thetidibacter halocola</name>
    <dbReference type="NCBI Taxonomy" id="2827239"/>
    <lineage>
        <taxon>Bacteria</taxon>
        <taxon>Pseudomonadati</taxon>
        <taxon>Pseudomonadota</taxon>
        <taxon>Alphaproteobacteria</taxon>
        <taxon>Rhodobacterales</taxon>
        <taxon>Roseobacteraceae</taxon>
        <taxon>Thetidibacter</taxon>
    </lineage>
</organism>